<dbReference type="InterPro" id="IPR000182">
    <property type="entry name" value="GNAT_dom"/>
</dbReference>
<organism evidence="2 3">
    <name type="scientific">candidate division KSB3 bacterium</name>
    <dbReference type="NCBI Taxonomy" id="2044937"/>
    <lineage>
        <taxon>Bacteria</taxon>
        <taxon>candidate division KSB3</taxon>
    </lineage>
</organism>
<evidence type="ECO:0000313" key="3">
    <source>
        <dbReference type="Proteomes" id="UP000649604"/>
    </source>
</evidence>
<gene>
    <name evidence="2" type="ORF">GF339_22375</name>
</gene>
<comment type="caution">
    <text evidence="2">The sequence shown here is derived from an EMBL/GenBank/DDBJ whole genome shotgun (WGS) entry which is preliminary data.</text>
</comment>
<dbReference type="InterPro" id="IPR016181">
    <property type="entry name" value="Acyl_CoA_acyltransferase"/>
</dbReference>
<evidence type="ECO:0000313" key="2">
    <source>
        <dbReference type="EMBL" id="MBD3327349.1"/>
    </source>
</evidence>
<dbReference type="Pfam" id="PF13302">
    <property type="entry name" value="Acetyltransf_3"/>
    <property type="match status" value="1"/>
</dbReference>
<dbReference type="AlphaFoldDB" id="A0A9D5JZY6"/>
<evidence type="ECO:0000259" key="1">
    <source>
        <dbReference type="PROSITE" id="PS51186"/>
    </source>
</evidence>
<accession>A0A9D5JZY6</accession>
<dbReference type="PANTHER" id="PTHR43328">
    <property type="entry name" value="ACETYLTRANSFERASE-RELATED"/>
    <property type="match status" value="1"/>
</dbReference>
<dbReference type="PANTHER" id="PTHR43328:SF1">
    <property type="entry name" value="N-ACETYLTRANSFERASE DOMAIN-CONTAINING PROTEIN"/>
    <property type="match status" value="1"/>
</dbReference>
<feature type="domain" description="N-acetyltransferase" evidence="1">
    <location>
        <begin position="8"/>
        <end position="166"/>
    </location>
</feature>
<dbReference type="EMBL" id="WJJP01000724">
    <property type="protein sequence ID" value="MBD3327349.1"/>
    <property type="molecule type" value="Genomic_DNA"/>
</dbReference>
<reference evidence="2" key="1">
    <citation type="submission" date="2019-11" db="EMBL/GenBank/DDBJ databases">
        <title>Microbial mats filling the niche in hypersaline microbial mats.</title>
        <authorList>
            <person name="Wong H.L."/>
            <person name="Macleod F.I."/>
            <person name="White R.A. III"/>
            <person name="Burns B.P."/>
        </authorList>
    </citation>
    <scope>NUCLEOTIDE SEQUENCE</scope>
    <source>
        <strain evidence="2">Rbin_158</strain>
    </source>
</reference>
<proteinExistence type="predicted"/>
<dbReference type="Proteomes" id="UP000649604">
    <property type="component" value="Unassembled WGS sequence"/>
</dbReference>
<sequence length="183" mass="21165">MQLSLEEGYIRDYQETDIAALVQYANNRSIWKNLTDRFPHPYTDADAQAWLEFVQQQETPTYFAIATEEELIGGIGFELQTGIHCKTARLGYWLGEPFWGKGIVSEAVRAMTDYAFTHHDLERIYANVFETNLAAVRVLEKGGFLYEARLRKHVFKDGKILDLLIYAILRNEWQTKLKPSQPS</sequence>
<name>A0A9D5JZY6_9BACT</name>
<dbReference type="Gene3D" id="3.40.630.30">
    <property type="match status" value="1"/>
</dbReference>
<protein>
    <submittedName>
        <fullName evidence="2">GNAT family N-acetyltransferase</fullName>
    </submittedName>
</protein>
<dbReference type="SUPFAM" id="SSF55729">
    <property type="entry name" value="Acyl-CoA N-acyltransferases (Nat)"/>
    <property type="match status" value="1"/>
</dbReference>
<dbReference type="GO" id="GO:0016747">
    <property type="term" value="F:acyltransferase activity, transferring groups other than amino-acyl groups"/>
    <property type="evidence" value="ECO:0007669"/>
    <property type="project" value="InterPro"/>
</dbReference>
<dbReference type="PROSITE" id="PS51186">
    <property type="entry name" value="GNAT"/>
    <property type="match status" value="1"/>
</dbReference>